<feature type="compositionally biased region" description="Polar residues" evidence="6">
    <location>
        <begin position="281"/>
        <end position="291"/>
    </location>
</feature>
<evidence type="ECO:0000256" key="2">
    <source>
        <dbReference type="ARBA" id="ARBA00022777"/>
    </source>
</evidence>
<dbReference type="PROSITE" id="PS50921">
    <property type="entry name" value="ANTAR"/>
    <property type="match status" value="1"/>
</dbReference>
<dbReference type="SMART" id="SM01012">
    <property type="entry name" value="ANTAR"/>
    <property type="match status" value="1"/>
</dbReference>
<dbReference type="InterPro" id="IPR035965">
    <property type="entry name" value="PAS-like_dom_sf"/>
</dbReference>
<dbReference type="InterPro" id="IPR036388">
    <property type="entry name" value="WH-like_DNA-bd_sf"/>
</dbReference>
<dbReference type="OrthoDB" id="3688893at2"/>
<sequence length="460" mass="48874">MSADAARPDESPGPDIGVVPDLLRVPPPAERGPDHLLAQLADVQVAHEELRVAEEEMRVQQEQITQLLLQHAAERRWRGQMTALLPLGIFLTDGNGMLHEANPALAVHLGTALQRLRGKPLSVFLAPEDVRPFRSALRELSSGTAVDQTLTVTVHPRRRAPLRAHLFGFTESADHRASAVRVQWVLIPEEVVVDGAPDDREERAVPPSVEVDAGEEAAERISTAQVIGLATALTELSALPVSEGDRQRLLGRMAALIRGAVPAADWVSITLGSPRDPQRLGSDSPQAQSFDGRQVQAAQGPCWDAYRLGSVVVTDDVAADLRWPALAPLVGAGPVRSVLAVPLHEDGATSGAINVYSGRTAAFGPAGRRIGELVAAAVAGVLQNVAEREAMQQLAVNLERALGSRAVIDQAKGILMGRLGVDADDAFARLVALSNRHNVKVRDLAVLVVGGHVDGVLAAD</sequence>
<dbReference type="InterPro" id="IPR013656">
    <property type="entry name" value="PAS_4"/>
</dbReference>
<keyword evidence="5" id="KW-0175">Coiled coil</keyword>
<evidence type="ECO:0000259" key="7">
    <source>
        <dbReference type="PROSITE" id="PS50112"/>
    </source>
</evidence>
<evidence type="ECO:0000256" key="5">
    <source>
        <dbReference type="SAM" id="Coils"/>
    </source>
</evidence>
<dbReference type="GO" id="GO:0003723">
    <property type="term" value="F:RNA binding"/>
    <property type="evidence" value="ECO:0007669"/>
    <property type="project" value="InterPro"/>
</dbReference>
<feature type="domain" description="ANTAR" evidence="8">
    <location>
        <begin position="388"/>
        <end position="449"/>
    </location>
</feature>
<dbReference type="InterPro" id="IPR003018">
    <property type="entry name" value="GAF"/>
</dbReference>
<gene>
    <name evidence="9" type="ORF">JD79_01883</name>
</gene>
<dbReference type="Gene3D" id="3.30.450.40">
    <property type="match status" value="1"/>
</dbReference>
<proteinExistence type="predicted"/>
<dbReference type="Proteomes" id="UP000246661">
    <property type="component" value="Unassembled WGS sequence"/>
</dbReference>
<evidence type="ECO:0000256" key="1">
    <source>
        <dbReference type="ARBA" id="ARBA00022679"/>
    </source>
</evidence>
<organism evidence="9 10">
    <name type="scientific">Geodermatophilus normandii</name>
    <dbReference type="NCBI Taxonomy" id="1137989"/>
    <lineage>
        <taxon>Bacteria</taxon>
        <taxon>Bacillati</taxon>
        <taxon>Actinomycetota</taxon>
        <taxon>Actinomycetes</taxon>
        <taxon>Geodermatophilales</taxon>
        <taxon>Geodermatophilaceae</taxon>
        <taxon>Geodermatophilus</taxon>
    </lineage>
</organism>
<comment type="caution">
    <text evidence="9">The sequence shown here is derived from an EMBL/GenBank/DDBJ whole genome shotgun (WGS) entry which is preliminary data.</text>
</comment>
<feature type="region of interest" description="Disordered" evidence="6">
    <location>
        <begin position="272"/>
        <end position="294"/>
    </location>
</feature>
<dbReference type="PROSITE" id="PS50112">
    <property type="entry name" value="PAS"/>
    <property type="match status" value="1"/>
</dbReference>
<evidence type="ECO:0000256" key="6">
    <source>
        <dbReference type="SAM" id="MobiDB-lite"/>
    </source>
</evidence>
<evidence type="ECO:0000256" key="4">
    <source>
        <dbReference type="ARBA" id="ARBA00023163"/>
    </source>
</evidence>
<dbReference type="SUPFAM" id="SSF55785">
    <property type="entry name" value="PYP-like sensor domain (PAS domain)"/>
    <property type="match status" value="1"/>
</dbReference>
<dbReference type="Gene3D" id="3.30.450.20">
    <property type="entry name" value="PAS domain"/>
    <property type="match status" value="1"/>
</dbReference>
<dbReference type="SUPFAM" id="SSF55781">
    <property type="entry name" value="GAF domain-like"/>
    <property type="match status" value="1"/>
</dbReference>
<keyword evidence="4" id="KW-0804">Transcription</keyword>
<dbReference type="InterPro" id="IPR011006">
    <property type="entry name" value="CheY-like_superfamily"/>
</dbReference>
<dbReference type="SUPFAM" id="SSF52172">
    <property type="entry name" value="CheY-like"/>
    <property type="match status" value="1"/>
</dbReference>
<dbReference type="SMART" id="SM00091">
    <property type="entry name" value="PAS"/>
    <property type="match status" value="1"/>
</dbReference>
<keyword evidence="1" id="KW-0808">Transferase</keyword>
<dbReference type="AlphaFoldDB" id="A0A317QIL7"/>
<reference evidence="10" key="1">
    <citation type="submission" date="2018-05" db="EMBL/GenBank/DDBJ databases">
        <authorList>
            <person name="Klenk H.-P."/>
            <person name="Huntemann M."/>
            <person name="Clum A."/>
            <person name="Pillay M."/>
            <person name="Palaniappan K."/>
            <person name="Varghese N."/>
            <person name="Mikhailova N."/>
            <person name="Stamatis D."/>
            <person name="Reddy T."/>
            <person name="Daum C."/>
            <person name="Shapiro N."/>
            <person name="Ivanova N."/>
            <person name="Kyrpides N."/>
            <person name="Woyke T."/>
        </authorList>
    </citation>
    <scope>NUCLEOTIDE SEQUENCE [LARGE SCALE GENOMIC DNA]</scope>
    <source>
        <strain evidence="10">DSM 45417</strain>
    </source>
</reference>
<keyword evidence="3" id="KW-0805">Transcription regulation</keyword>
<evidence type="ECO:0000313" key="10">
    <source>
        <dbReference type="Proteomes" id="UP000246661"/>
    </source>
</evidence>
<keyword evidence="10" id="KW-1185">Reference proteome</keyword>
<dbReference type="GO" id="GO:0016301">
    <property type="term" value="F:kinase activity"/>
    <property type="evidence" value="ECO:0007669"/>
    <property type="project" value="UniProtKB-KW"/>
</dbReference>
<keyword evidence="2" id="KW-0418">Kinase</keyword>
<dbReference type="InterPro" id="IPR005561">
    <property type="entry name" value="ANTAR"/>
</dbReference>
<accession>A0A317QIL7</accession>
<dbReference type="Pfam" id="PF03861">
    <property type="entry name" value="ANTAR"/>
    <property type="match status" value="1"/>
</dbReference>
<name>A0A317QIL7_9ACTN</name>
<dbReference type="SMART" id="SM00065">
    <property type="entry name" value="GAF"/>
    <property type="match status" value="1"/>
</dbReference>
<feature type="domain" description="PAS" evidence="7">
    <location>
        <begin position="89"/>
        <end position="144"/>
    </location>
</feature>
<dbReference type="EMBL" id="QGTX01000001">
    <property type="protein sequence ID" value="PWW22724.1"/>
    <property type="molecule type" value="Genomic_DNA"/>
</dbReference>
<evidence type="ECO:0000313" key="9">
    <source>
        <dbReference type="EMBL" id="PWW22724.1"/>
    </source>
</evidence>
<dbReference type="Pfam" id="PF13185">
    <property type="entry name" value="GAF_2"/>
    <property type="match status" value="1"/>
</dbReference>
<dbReference type="InterPro" id="IPR000014">
    <property type="entry name" value="PAS"/>
</dbReference>
<feature type="coiled-coil region" evidence="5">
    <location>
        <begin position="43"/>
        <end position="70"/>
    </location>
</feature>
<dbReference type="CDD" id="cd00130">
    <property type="entry name" value="PAS"/>
    <property type="match status" value="1"/>
</dbReference>
<evidence type="ECO:0000256" key="3">
    <source>
        <dbReference type="ARBA" id="ARBA00023015"/>
    </source>
</evidence>
<dbReference type="RefSeq" id="WP_110005285.1">
    <property type="nucleotide sequence ID" value="NZ_QGTX01000001.1"/>
</dbReference>
<dbReference type="Pfam" id="PF08448">
    <property type="entry name" value="PAS_4"/>
    <property type="match status" value="1"/>
</dbReference>
<protein>
    <submittedName>
        <fullName evidence="9">PAS domain-containing protein</fullName>
    </submittedName>
</protein>
<dbReference type="Gene3D" id="1.10.10.10">
    <property type="entry name" value="Winged helix-like DNA-binding domain superfamily/Winged helix DNA-binding domain"/>
    <property type="match status" value="1"/>
</dbReference>
<dbReference type="InterPro" id="IPR029016">
    <property type="entry name" value="GAF-like_dom_sf"/>
</dbReference>
<evidence type="ECO:0000259" key="8">
    <source>
        <dbReference type="PROSITE" id="PS50921"/>
    </source>
</evidence>